<evidence type="ECO:0000313" key="3">
    <source>
        <dbReference type="EMBL" id="MBH0112790.1"/>
    </source>
</evidence>
<feature type="transmembrane region" description="Helical" evidence="1">
    <location>
        <begin position="106"/>
        <end position="131"/>
    </location>
</feature>
<dbReference type="Proteomes" id="UP000617634">
    <property type="component" value="Unassembled WGS sequence"/>
</dbReference>
<dbReference type="Pfam" id="PF09990">
    <property type="entry name" value="DUF2231"/>
    <property type="match status" value="1"/>
</dbReference>
<reference evidence="3" key="1">
    <citation type="submission" date="2020-11" db="EMBL/GenBank/DDBJ databases">
        <title>Novosphingobium aureum sp. nov., a marine bacterium isolated from sediment of a salt flat.</title>
        <authorList>
            <person name="Yoo Y."/>
            <person name="Kim J.-J."/>
        </authorList>
    </citation>
    <scope>NUCLEOTIDE SEQUENCE</scope>
    <source>
        <strain evidence="3">YJ-S2-02</strain>
    </source>
</reference>
<evidence type="ECO:0000256" key="1">
    <source>
        <dbReference type="SAM" id="Phobius"/>
    </source>
</evidence>
<feature type="transmembrane region" description="Helical" evidence="1">
    <location>
        <begin position="81"/>
        <end position="100"/>
    </location>
</feature>
<keyword evidence="1" id="KW-1133">Transmembrane helix</keyword>
<feature type="domain" description="DUF2231" evidence="2">
    <location>
        <begin position="15"/>
        <end position="130"/>
    </location>
</feature>
<keyword evidence="4" id="KW-1185">Reference proteome</keyword>
<evidence type="ECO:0000313" key="4">
    <source>
        <dbReference type="Proteomes" id="UP000617634"/>
    </source>
</evidence>
<keyword evidence="1" id="KW-0812">Transmembrane</keyword>
<feature type="transmembrane region" description="Helical" evidence="1">
    <location>
        <begin position="20"/>
        <end position="39"/>
    </location>
</feature>
<keyword evidence="1" id="KW-0472">Membrane</keyword>
<gene>
    <name evidence="3" type="ORF">I5E68_07480</name>
</gene>
<dbReference type="RefSeq" id="WP_197162555.1">
    <property type="nucleotide sequence ID" value="NZ_JADZGI010000001.1"/>
</dbReference>
<comment type="caution">
    <text evidence="3">The sequence shown here is derived from an EMBL/GenBank/DDBJ whole genome shotgun (WGS) entry which is preliminary data.</text>
</comment>
<name>A0A931HB76_9SPHN</name>
<protein>
    <recommendedName>
        <fullName evidence="2">DUF2231 domain-containing protein</fullName>
    </recommendedName>
</protein>
<organism evidence="3 4">
    <name type="scientific">Novosphingobium aureum</name>
    <dbReference type="NCBI Taxonomy" id="2792964"/>
    <lineage>
        <taxon>Bacteria</taxon>
        <taxon>Pseudomonadati</taxon>
        <taxon>Pseudomonadota</taxon>
        <taxon>Alphaproteobacteria</taxon>
        <taxon>Sphingomonadales</taxon>
        <taxon>Sphingomonadaceae</taxon>
        <taxon>Novosphingobium</taxon>
    </lineage>
</organism>
<dbReference type="EMBL" id="JADZGI010000001">
    <property type="protein sequence ID" value="MBH0112790.1"/>
    <property type="molecule type" value="Genomic_DNA"/>
</dbReference>
<dbReference type="AlphaFoldDB" id="A0A931HB76"/>
<feature type="transmembrane region" description="Helical" evidence="1">
    <location>
        <begin position="51"/>
        <end position="74"/>
    </location>
</feature>
<evidence type="ECO:0000259" key="2">
    <source>
        <dbReference type="Pfam" id="PF09990"/>
    </source>
</evidence>
<sequence>MPHSRLNPAPGRPLHPLHAVLLGGAMPLFLGTMLADWAYGASYEVQWTNFAAWLLIGALVFNGFALLFALFDLVRGLGKGWVYTLVLAACFVLGVINAFVHAKDAWAAMPMALILSVVCSALILVATWFGFASIRKGDAL</sequence>
<proteinExistence type="predicted"/>
<accession>A0A931HB76</accession>
<dbReference type="InterPro" id="IPR019251">
    <property type="entry name" value="DUF2231_TM"/>
</dbReference>